<dbReference type="PANTHER" id="PTHR11931">
    <property type="entry name" value="PHOSPHOGLYCERATE MUTASE"/>
    <property type="match status" value="1"/>
</dbReference>
<reference evidence="7" key="1">
    <citation type="submission" date="2021-01" db="EMBL/GenBank/DDBJ databases">
        <authorList>
            <person name="Corre E."/>
            <person name="Pelletier E."/>
            <person name="Niang G."/>
            <person name="Scheremetjew M."/>
            <person name="Finn R."/>
            <person name="Kale V."/>
            <person name="Holt S."/>
            <person name="Cochrane G."/>
            <person name="Meng A."/>
            <person name="Brown T."/>
            <person name="Cohen L."/>
        </authorList>
    </citation>
    <scope>NUCLEOTIDE SEQUENCE</scope>
    <source>
        <strain evidence="7">CCMP1661</strain>
    </source>
</reference>
<dbReference type="GO" id="GO:0006096">
    <property type="term" value="P:glycolytic process"/>
    <property type="evidence" value="ECO:0007669"/>
    <property type="project" value="UniProtKB-KW"/>
</dbReference>
<dbReference type="CDD" id="cd07067">
    <property type="entry name" value="HP_PGM_like"/>
    <property type="match status" value="1"/>
</dbReference>
<feature type="site" description="Transition state stabilizer" evidence="6">
    <location>
        <position position="31"/>
    </location>
</feature>
<evidence type="ECO:0000256" key="4">
    <source>
        <dbReference type="ARBA" id="ARBA00023235"/>
    </source>
</evidence>
<dbReference type="Gene3D" id="3.40.50.1240">
    <property type="entry name" value="Phosphoglycerate mutase-like"/>
    <property type="match status" value="1"/>
</dbReference>
<keyword evidence="4" id="KW-0413">Isomerase</keyword>
<evidence type="ECO:0000256" key="3">
    <source>
        <dbReference type="ARBA" id="ARBA00023152"/>
    </source>
</evidence>
<dbReference type="InterPro" id="IPR005952">
    <property type="entry name" value="Phosphogly_mut1"/>
</dbReference>
<evidence type="ECO:0000313" key="7">
    <source>
        <dbReference type="EMBL" id="CAD9865910.1"/>
    </source>
</evidence>
<proteinExistence type="inferred from homology"/>
<dbReference type="AlphaFoldDB" id="A0A7S2V0G8"/>
<sequence>MKLTEARFGVYWDETIAPMVKSGKKVLIAAHGNSLRALVKKLDNISEEEITGLNIPTGVPLVYELNDDLNPIKHADSIGPLSGVYLGNQEAIRARIEGVKNQTK</sequence>
<dbReference type="InterPro" id="IPR013078">
    <property type="entry name" value="His_Pase_superF_clade-1"/>
</dbReference>
<dbReference type="NCBIfam" id="TIGR01258">
    <property type="entry name" value="pgm_1"/>
    <property type="match status" value="1"/>
</dbReference>
<comment type="similarity">
    <text evidence="1">Belongs to the phosphoglycerate mutase family. BPG-dependent PGAM subfamily.</text>
</comment>
<dbReference type="EMBL" id="HBHR01014609">
    <property type="protein sequence ID" value="CAD9865910.1"/>
    <property type="molecule type" value="Transcribed_RNA"/>
</dbReference>
<organism evidence="7">
    <name type="scientific">Fibrocapsa japonica</name>
    <dbReference type="NCBI Taxonomy" id="94617"/>
    <lineage>
        <taxon>Eukaryota</taxon>
        <taxon>Sar</taxon>
        <taxon>Stramenopiles</taxon>
        <taxon>Ochrophyta</taxon>
        <taxon>Raphidophyceae</taxon>
        <taxon>Chattonellales</taxon>
        <taxon>Chattonellaceae</taxon>
        <taxon>Fibrocapsa</taxon>
    </lineage>
</organism>
<evidence type="ECO:0000256" key="1">
    <source>
        <dbReference type="ARBA" id="ARBA00006717"/>
    </source>
</evidence>
<evidence type="ECO:0000256" key="5">
    <source>
        <dbReference type="PIRSR" id="PIRSR613078-2"/>
    </source>
</evidence>
<accession>A0A7S2V0G8</accession>
<keyword evidence="3" id="KW-0324">Glycolysis</keyword>
<feature type="binding site" evidence="5">
    <location>
        <begin position="32"/>
        <end position="33"/>
    </location>
    <ligand>
        <name>substrate</name>
    </ligand>
</feature>
<dbReference type="SUPFAM" id="SSF53254">
    <property type="entry name" value="Phosphoglycerate mutase-like"/>
    <property type="match status" value="1"/>
</dbReference>
<evidence type="ECO:0000256" key="2">
    <source>
        <dbReference type="ARBA" id="ARBA00012028"/>
    </source>
</evidence>
<name>A0A7S2V0G8_9STRA</name>
<dbReference type="GO" id="GO:0004619">
    <property type="term" value="F:phosphoglycerate mutase activity"/>
    <property type="evidence" value="ECO:0007669"/>
    <property type="project" value="UniProtKB-EC"/>
</dbReference>
<dbReference type="InterPro" id="IPR029033">
    <property type="entry name" value="His_PPase_superfam"/>
</dbReference>
<evidence type="ECO:0000256" key="6">
    <source>
        <dbReference type="PIRSR" id="PIRSR613078-3"/>
    </source>
</evidence>
<dbReference type="EC" id="5.4.2.11" evidence="2"/>
<protein>
    <recommendedName>
        <fullName evidence="2">phosphoglycerate mutase (2,3-diphosphoglycerate-dependent)</fullName>
        <ecNumber evidence="2">5.4.2.11</ecNumber>
    </recommendedName>
</protein>
<gene>
    <name evidence="7" type="ORF">FJAP1339_LOCUS7255</name>
</gene>